<evidence type="ECO:0000313" key="14">
    <source>
        <dbReference type="EMBL" id="WNO46883.1"/>
    </source>
</evidence>
<comment type="similarity">
    <text evidence="3">Belongs to the Cu-Zn superoxide dismutase family.</text>
</comment>
<feature type="chain" id="PRO_5041657511" description="superoxide dismutase" evidence="12">
    <location>
        <begin position="22"/>
        <end position="244"/>
    </location>
</feature>
<evidence type="ECO:0000256" key="11">
    <source>
        <dbReference type="ARBA" id="ARBA00049204"/>
    </source>
</evidence>
<dbReference type="CDD" id="cd00305">
    <property type="entry name" value="Cu-Zn_Superoxide_Dismutase"/>
    <property type="match status" value="1"/>
</dbReference>
<evidence type="ECO:0000256" key="9">
    <source>
        <dbReference type="ARBA" id="ARBA00023008"/>
    </source>
</evidence>
<feature type="domain" description="Superoxide dismutase copper/zinc binding" evidence="13">
    <location>
        <begin position="102"/>
        <end position="239"/>
    </location>
</feature>
<feature type="signal peptide" evidence="12">
    <location>
        <begin position="1"/>
        <end position="21"/>
    </location>
</feature>
<keyword evidence="10" id="KW-1015">Disulfide bond</keyword>
<evidence type="ECO:0000256" key="8">
    <source>
        <dbReference type="ARBA" id="ARBA00023002"/>
    </source>
</evidence>
<sequence length="244" mass="25407">MFLKALNVLAVVSISVLCTSSAGLPALGVKGTFYDVDRSLYVRNLPAVDGYQSNLYEIYMEPFAYNVRPLLASATLLPNAGNGRGAGGDADTEAESVTPGPVYGELVFSQTLPPGGHVLVRGNITGLTPGKHAIHVHEYGDTRKGCESAGGHFNPYQLHHGAPHDAIRHIGDLGNIVAGDDGTAEVKILDPLLSLLPGPRGIVGRSIVIHAMEDDLGRADTVESQTSGSAGARIACGVIGYVNG</sequence>
<keyword evidence="5" id="KW-0479">Metal-binding</keyword>
<comment type="catalytic activity">
    <reaction evidence="11">
        <text>2 superoxide + 2 H(+) = H2O2 + O2</text>
        <dbReference type="Rhea" id="RHEA:20696"/>
        <dbReference type="ChEBI" id="CHEBI:15378"/>
        <dbReference type="ChEBI" id="CHEBI:15379"/>
        <dbReference type="ChEBI" id="CHEBI:16240"/>
        <dbReference type="ChEBI" id="CHEBI:18421"/>
        <dbReference type="EC" id="1.15.1.1"/>
    </reaction>
</comment>
<dbReference type="InterPro" id="IPR001424">
    <property type="entry name" value="SOD_Cu_Zn_dom"/>
</dbReference>
<evidence type="ECO:0000259" key="13">
    <source>
        <dbReference type="Pfam" id="PF00080"/>
    </source>
</evidence>
<evidence type="ECO:0000256" key="3">
    <source>
        <dbReference type="ARBA" id="ARBA00010457"/>
    </source>
</evidence>
<evidence type="ECO:0000256" key="7">
    <source>
        <dbReference type="ARBA" id="ARBA00022862"/>
    </source>
</evidence>
<evidence type="ECO:0000256" key="10">
    <source>
        <dbReference type="ARBA" id="ARBA00023157"/>
    </source>
</evidence>
<dbReference type="FunFam" id="2.60.40.200:FF:000003">
    <property type="entry name" value="Superoxide dismutase [Cu-Zn], chloroplastic"/>
    <property type="match status" value="1"/>
</dbReference>
<protein>
    <recommendedName>
        <fullName evidence="4">superoxide dismutase</fullName>
        <ecNumber evidence="4">1.15.1.1</ecNumber>
    </recommendedName>
</protein>
<dbReference type="GO" id="GO:0004784">
    <property type="term" value="F:superoxide dismutase activity"/>
    <property type="evidence" value="ECO:0007669"/>
    <property type="project" value="UniProtKB-EC"/>
</dbReference>
<proteinExistence type="evidence at transcript level"/>
<name>A0AA96R1T4_9NEOP</name>
<comment type="cofactor">
    <cofactor evidence="2">
        <name>Zn(2+)</name>
        <dbReference type="ChEBI" id="CHEBI:29105"/>
    </cofactor>
</comment>
<dbReference type="InterPro" id="IPR024134">
    <property type="entry name" value="SOD_Cu/Zn_/chaperone"/>
</dbReference>
<evidence type="ECO:0000256" key="6">
    <source>
        <dbReference type="ARBA" id="ARBA00022833"/>
    </source>
</evidence>
<dbReference type="Gene3D" id="2.60.40.200">
    <property type="entry name" value="Superoxide dismutase, copper/zinc binding domain"/>
    <property type="match status" value="1"/>
</dbReference>
<dbReference type="InterPro" id="IPR036423">
    <property type="entry name" value="SOD-like_Cu/Zn_dom_sf"/>
</dbReference>
<keyword evidence="7" id="KW-0049">Antioxidant</keyword>
<dbReference type="SUPFAM" id="SSF49329">
    <property type="entry name" value="Cu,Zn superoxide dismutase-like"/>
    <property type="match status" value="1"/>
</dbReference>
<evidence type="ECO:0000256" key="2">
    <source>
        <dbReference type="ARBA" id="ARBA00001947"/>
    </source>
</evidence>
<organism evidence="14">
    <name type="scientific">Protohermes xanthodes</name>
    <dbReference type="NCBI Taxonomy" id="1452977"/>
    <lineage>
        <taxon>Eukaryota</taxon>
        <taxon>Metazoa</taxon>
        <taxon>Ecdysozoa</taxon>
        <taxon>Arthropoda</taxon>
        <taxon>Hexapoda</taxon>
        <taxon>Insecta</taxon>
        <taxon>Pterygota</taxon>
        <taxon>Neoptera</taxon>
        <taxon>Endopterygota</taxon>
        <taxon>Megaloptera</taxon>
        <taxon>Corydalidae</taxon>
        <taxon>Corydalinae</taxon>
        <taxon>Protohermes</taxon>
    </lineage>
</organism>
<dbReference type="PANTHER" id="PTHR10003">
    <property type="entry name" value="SUPEROXIDE DISMUTASE CU-ZN -RELATED"/>
    <property type="match status" value="1"/>
</dbReference>
<keyword evidence="12" id="KW-0732">Signal</keyword>
<comment type="cofactor">
    <cofactor evidence="1">
        <name>Cu cation</name>
        <dbReference type="ChEBI" id="CHEBI:23378"/>
    </cofactor>
</comment>
<keyword evidence="9" id="KW-0186">Copper</keyword>
<accession>A0AA96R1T4</accession>
<evidence type="ECO:0000256" key="12">
    <source>
        <dbReference type="SAM" id="SignalP"/>
    </source>
</evidence>
<keyword evidence="6" id="KW-0862">Zinc</keyword>
<evidence type="ECO:0000256" key="5">
    <source>
        <dbReference type="ARBA" id="ARBA00022723"/>
    </source>
</evidence>
<dbReference type="EMBL" id="OR469743">
    <property type="protein sequence ID" value="WNO46883.1"/>
    <property type="molecule type" value="mRNA"/>
</dbReference>
<dbReference type="EC" id="1.15.1.1" evidence="4"/>
<dbReference type="Pfam" id="PF00080">
    <property type="entry name" value="Sod_Cu"/>
    <property type="match status" value="1"/>
</dbReference>
<dbReference type="PRINTS" id="PR00068">
    <property type="entry name" value="CUZNDISMTASE"/>
</dbReference>
<keyword evidence="8" id="KW-0560">Oxidoreductase</keyword>
<dbReference type="AlphaFoldDB" id="A0AA96R1T4"/>
<evidence type="ECO:0000256" key="4">
    <source>
        <dbReference type="ARBA" id="ARBA00012682"/>
    </source>
</evidence>
<evidence type="ECO:0000256" key="1">
    <source>
        <dbReference type="ARBA" id="ARBA00001935"/>
    </source>
</evidence>
<reference evidence="14" key="1">
    <citation type="submission" date="2023-08" db="EMBL/GenBank/DDBJ databases">
        <title>Functional Characterization of the Manganese Superoxide Dismutase Involving the Protection Against Chlorpyrifos Stress in Protohermes xanthodes Navas (Megaloptera: Corydalidae).</title>
        <authorList>
            <person name="Huang X."/>
        </authorList>
    </citation>
    <scope>NUCLEOTIDE SEQUENCE</scope>
</reference>
<dbReference type="GO" id="GO:0005507">
    <property type="term" value="F:copper ion binding"/>
    <property type="evidence" value="ECO:0007669"/>
    <property type="project" value="InterPro"/>
</dbReference>